<organism evidence="2 3">
    <name type="scientific">Coraliomargarita algicola</name>
    <dbReference type="NCBI Taxonomy" id="3092156"/>
    <lineage>
        <taxon>Bacteria</taxon>
        <taxon>Pseudomonadati</taxon>
        <taxon>Verrucomicrobiota</taxon>
        <taxon>Opitutia</taxon>
        <taxon>Puniceicoccales</taxon>
        <taxon>Coraliomargaritaceae</taxon>
        <taxon>Coraliomargarita</taxon>
    </lineage>
</organism>
<dbReference type="EMBL" id="CP138858">
    <property type="protein sequence ID" value="WPJ96152.1"/>
    <property type="molecule type" value="Genomic_DNA"/>
</dbReference>
<sequence>MLSLTAFVRVETRLASDSLSQLEAKQNAMLGLNIALGALQQHTGPDQRVTGRADVSLPASVNLQSGEDGATVQAKLDTYWQAQRNRQWTGVWRNTNTSAYDPENPEGYNAQPSLLSWLVSGNEGAIDYNPTDQVTGLNATSRPSDTILGSGGQRYALLVTPDGNATGGGEAIDRAVTAPIMEIDLGDSGRGSYAWWVGDEGVKARANLVDPYTGSALPSDQLRRAASAQRVAVEAMTTDGSDGLAPFYTPNDPALADIFFLRDFAFLNNDSAYMDELDSRFHDLTLSSWGVLADVKHGGLKRDLSYILGQPDIASLQSAAAAAYEVNAADGYFVIEPTASSNRFLNPLTTPYAEVPSDTGYGDSRQQYSVAPGIMAYTPTWEMLGSYHNAGNLSTDTPVGAYTNTGAVIPRLQSPTQSGIGPMVSQAKVFYNLNVGSTVQLQIIPQVVLVNPYSVPLAPAQYTVLFTDSQTAYVRFGTPANVDDPQVAEFSNTNQVSLAGAGLGSAQMILQSEGMAPGEAQIFSLQVSGDLIPSGANAQAAFQATMVNDYDPSAYLVYDTGVTIPSGTTHAALFFSKAHILTELFLDYDPAEKAIVGDRRLVHSVSPHYPSTGDDSSNVFLVYPVDSGLRAGGGSYFRLEDLSQGTFQRAYFLQQNYRMSMITGFHGFTSGTHLKEWARGYVKTGFPGNEKYIGANLLRPSGSLTNVRWGPVNSGVSSYDTAPPPGIGSDLGFTNLLYEYPEPGIGLSSLGQLQHFNTMAYVDRINWQGYSSMKALYGANVQNATTVQAWQGNYTLSNSYPNPGVARDQVFGAGYSGYHYDGSYLWNDALWDRFYFSTYPALGDFDFDNDQLVNHRYQPFRSQTEVPHDDETKFRGDGNPSRSENSRMAAANLMSKGAFNINSTSVEAWKAWFASLSGVPLGDEADSADLTAPFARSLQRIGESNAAATANNENAWAGFRNLTAAEIQDLSEEMVRQVVLRGPFLSMADFVNRRLVSSGNDTYGLGLKGALQSALDVAVNDGRVDTIFDKPTLDDANIMEDSAYKLDSFISGFPGHVLQGDVLSRIGQYLSARSDTFRIRTYGDVLDPVSSSVKSRAWCEALVQRLPDYVRPPSEGGDAAVDSALHADNLSFGRKYQIISIRWLTEDEL</sequence>
<evidence type="ECO:0000313" key="3">
    <source>
        <dbReference type="Proteomes" id="UP001324993"/>
    </source>
</evidence>
<reference evidence="2 3" key="1">
    <citation type="submission" date="2023-11" db="EMBL/GenBank/DDBJ databases">
        <title>Coraliomargarita sp. nov., isolated from marine algae.</title>
        <authorList>
            <person name="Lee J.K."/>
            <person name="Baek J.H."/>
            <person name="Kim J.M."/>
            <person name="Choi D.G."/>
            <person name="Jeon C.O."/>
        </authorList>
    </citation>
    <scope>NUCLEOTIDE SEQUENCE [LARGE SCALE GENOMIC DNA]</scope>
    <source>
        <strain evidence="2 3">J2-16</strain>
    </source>
</reference>
<feature type="region of interest" description="Disordered" evidence="1">
    <location>
        <begin position="861"/>
        <end position="885"/>
    </location>
</feature>
<feature type="compositionally biased region" description="Basic and acidic residues" evidence="1">
    <location>
        <begin position="866"/>
        <end position="876"/>
    </location>
</feature>
<dbReference type="Proteomes" id="UP001324993">
    <property type="component" value="Chromosome"/>
</dbReference>
<name>A0ABZ0RJA2_9BACT</name>
<keyword evidence="3" id="KW-1185">Reference proteome</keyword>
<evidence type="ECO:0000256" key="1">
    <source>
        <dbReference type="SAM" id="MobiDB-lite"/>
    </source>
</evidence>
<evidence type="ECO:0000313" key="2">
    <source>
        <dbReference type="EMBL" id="WPJ96152.1"/>
    </source>
</evidence>
<protein>
    <submittedName>
        <fullName evidence="2">Uncharacterized protein</fullName>
    </submittedName>
</protein>
<dbReference type="RefSeq" id="WP_319833016.1">
    <property type="nucleotide sequence ID" value="NZ_CP138858.1"/>
</dbReference>
<proteinExistence type="predicted"/>
<accession>A0ABZ0RJA2</accession>
<gene>
    <name evidence="2" type="ORF">SH580_00365</name>
</gene>